<keyword evidence="6" id="KW-0862">Zinc</keyword>
<dbReference type="EC" id="3.2.1.23" evidence="3"/>
<dbReference type="Pfam" id="PF02449">
    <property type="entry name" value="Glyco_hydro_42"/>
    <property type="match status" value="1"/>
</dbReference>
<evidence type="ECO:0000259" key="9">
    <source>
        <dbReference type="Pfam" id="PF08532"/>
    </source>
</evidence>
<gene>
    <name evidence="10" type="ORF">GCM10011575_33450</name>
</gene>
<dbReference type="PANTHER" id="PTHR36447">
    <property type="entry name" value="BETA-GALACTOSIDASE GANA"/>
    <property type="match status" value="1"/>
</dbReference>
<dbReference type="Gene3D" id="3.40.50.880">
    <property type="match status" value="1"/>
</dbReference>
<dbReference type="PANTHER" id="PTHR36447:SF2">
    <property type="entry name" value="BETA-GALACTOSIDASE YESZ"/>
    <property type="match status" value="1"/>
</dbReference>
<comment type="catalytic activity">
    <reaction evidence="1">
        <text>Hydrolysis of terminal non-reducing beta-D-galactose residues in beta-D-galactosides.</text>
        <dbReference type="EC" id="3.2.1.23"/>
    </reaction>
</comment>
<evidence type="ECO:0000313" key="10">
    <source>
        <dbReference type="EMBL" id="GGL72467.1"/>
    </source>
</evidence>
<dbReference type="SUPFAM" id="SSF51445">
    <property type="entry name" value="(Trans)glycosidases"/>
    <property type="match status" value="1"/>
</dbReference>
<dbReference type="SUPFAM" id="SSF52317">
    <property type="entry name" value="Class I glutamine amidotransferase-like"/>
    <property type="match status" value="1"/>
</dbReference>
<keyword evidence="11" id="KW-1185">Reference proteome</keyword>
<dbReference type="Pfam" id="PF08532">
    <property type="entry name" value="Glyco_hydro_42M"/>
    <property type="match status" value="1"/>
</dbReference>
<proteinExistence type="inferred from homology"/>
<evidence type="ECO:0000256" key="2">
    <source>
        <dbReference type="ARBA" id="ARBA00005940"/>
    </source>
</evidence>
<keyword evidence="5" id="KW-0378">Hydrolase</keyword>
<keyword evidence="7" id="KW-0326">Glycosidase</keyword>
<reference evidence="10" key="2">
    <citation type="submission" date="2020-09" db="EMBL/GenBank/DDBJ databases">
        <authorList>
            <person name="Sun Q."/>
            <person name="Zhou Y."/>
        </authorList>
    </citation>
    <scope>NUCLEOTIDE SEQUENCE</scope>
    <source>
        <strain evidence="10">CGMCC 4.7306</strain>
    </source>
</reference>
<accession>A0A917SE83</accession>
<dbReference type="GO" id="GO:0004565">
    <property type="term" value="F:beta-galactosidase activity"/>
    <property type="evidence" value="ECO:0007669"/>
    <property type="project" value="UniProtKB-EC"/>
</dbReference>
<dbReference type="Gene3D" id="3.20.20.80">
    <property type="entry name" value="Glycosidases"/>
    <property type="match status" value="1"/>
</dbReference>
<dbReference type="InterPro" id="IPR003476">
    <property type="entry name" value="Glyco_hydro_42"/>
</dbReference>
<evidence type="ECO:0000313" key="11">
    <source>
        <dbReference type="Proteomes" id="UP000613840"/>
    </source>
</evidence>
<evidence type="ECO:0000256" key="7">
    <source>
        <dbReference type="ARBA" id="ARBA00023295"/>
    </source>
</evidence>
<dbReference type="CDD" id="cd03143">
    <property type="entry name" value="A4_beta-galactosidase_middle_domain"/>
    <property type="match status" value="1"/>
</dbReference>
<dbReference type="InterPro" id="IPR013529">
    <property type="entry name" value="Glyco_hydro_42_N"/>
</dbReference>
<dbReference type="AlphaFoldDB" id="A0A917SE83"/>
<keyword evidence="4" id="KW-0479">Metal-binding</keyword>
<evidence type="ECO:0000256" key="4">
    <source>
        <dbReference type="ARBA" id="ARBA00022723"/>
    </source>
</evidence>
<sequence length="702" mass="79599">MTDKPAIYQGFPYGAVYFRKTNPPAEDWERDYRVAREDGFTSFRHWFMWSGIEVAPGEYEWNDYDQQLDLAAENGLTTIIAEHVTIAPEWLFTTYPDSRYERRDGSKIDSQMQVSSSIGGTPGLCLDNDDVLQAAGRFLTELVTRYRNHPGTGGYDVWNETNIDPDVCYCPATQARFRDWLKRRYGDDLAVLRKRWGRYYSKWEDVQAPRTLGLYGQSIDWLLFRRDRAHELLRWRVDLIRSLDQDHPITAHGVAGTLGFGIEKGIDDWMAVSEVDSFGFTFVASRRTDRRWKQALAVELVRSASDGKPFWHAEMQAGPLWLQPQVVDRPLDDGRVSRPDDIRYWNLMSMAGGVNGIFHLRWRPLLDGPLFQAFGAYDLDGSRTDRSRQVSAMAQWAHEPEQQELWAARPAPAQLSMLFVPESQAYGLIARHSRKPYERAISGAWRAFYDLSVVPDLRKLHQLGGAKVAYLPYPTLLPDEWAEALTEWVRAGGTLISEATPAWFNDHAHAATRRPGAGLDKVFGATEQDVEFTPDILDDLQFRSAGSRAHGGEIRQRLTPTTGVATGWYDDGSVAVVDHEFGAGRTRLIGTMPGTGYSNHEDAGTRGFYQSLLDWAGIQPLVRADDERLVTRLHRGSDADFLWVINSSRDDVESTVEFSGDQVFSKDVRALWGSTDQVEISETHTTRVRVGARDGLVIRINH</sequence>
<evidence type="ECO:0000256" key="6">
    <source>
        <dbReference type="ARBA" id="ARBA00022833"/>
    </source>
</evidence>
<protein>
    <recommendedName>
        <fullName evidence="3">beta-galactosidase</fullName>
        <ecNumber evidence="3">3.2.1.23</ecNumber>
    </recommendedName>
</protein>
<dbReference type="EMBL" id="BMMZ01000009">
    <property type="protein sequence ID" value="GGL72467.1"/>
    <property type="molecule type" value="Genomic_DNA"/>
</dbReference>
<feature type="domain" description="Beta-galactosidase trimerisation" evidence="9">
    <location>
        <begin position="433"/>
        <end position="618"/>
    </location>
</feature>
<dbReference type="InterPro" id="IPR029062">
    <property type="entry name" value="Class_I_gatase-like"/>
</dbReference>
<comment type="caution">
    <text evidence="10">The sequence shown here is derived from an EMBL/GenBank/DDBJ whole genome shotgun (WGS) entry which is preliminary data.</text>
</comment>
<dbReference type="RefSeq" id="WP_188896524.1">
    <property type="nucleotide sequence ID" value="NZ_BMMZ01000009.1"/>
</dbReference>
<dbReference type="GO" id="GO:0005975">
    <property type="term" value="P:carbohydrate metabolic process"/>
    <property type="evidence" value="ECO:0007669"/>
    <property type="project" value="InterPro"/>
</dbReference>
<evidence type="ECO:0000256" key="5">
    <source>
        <dbReference type="ARBA" id="ARBA00022801"/>
    </source>
</evidence>
<evidence type="ECO:0000256" key="1">
    <source>
        <dbReference type="ARBA" id="ARBA00001412"/>
    </source>
</evidence>
<dbReference type="GO" id="GO:0009341">
    <property type="term" value="C:beta-galactosidase complex"/>
    <property type="evidence" value="ECO:0007669"/>
    <property type="project" value="InterPro"/>
</dbReference>
<dbReference type="GO" id="GO:0046872">
    <property type="term" value="F:metal ion binding"/>
    <property type="evidence" value="ECO:0007669"/>
    <property type="project" value="UniProtKB-KW"/>
</dbReference>
<evidence type="ECO:0000256" key="3">
    <source>
        <dbReference type="ARBA" id="ARBA00012756"/>
    </source>
</evidence>
<name>A0A917SE83_9ACTN</name>
<feature type="domain" description="Glycoside hydrolase family 42 N-terminal" evidence="8">
    <location>
        <begin position="24"/>
        <end position="364"/>
    </location>
</feature>
<reference evidence="10" key="1">
    <citation type="journal article" date="2014" name="Int. J. Syst. Evol. Microbiol.">
        <title>Complete genome sequence of Corynebacterium casei LMG S-19264T (=DSM 44701T), isolated from a smear-ripened cheese.</title>
        <authorList>
            <consortium name="US DOE Joint Genome Institute (JGI-PGF)"/>
            <person name="Walter F."/>
            <person name="Albersmeier A."/>
            <person name="Kalinowski J."/>
            <person name="Ruckert C."/>
        </authorList>
    </citation>
    <scope>NUCLEOTIDE SEQUENCE</scope>
    <source>
        <strain evidence="10">CGMCC 4.7306</strain>
    </source>
</reference>
<comment type="similarity">
    <text evidence="2">Belongs to the glycosyl hydrolase 42 family.</text>
</comment>
<organism evidence="10 11">
    <name type="scientific">Microlunatus endophyticus</name>
    <dbReference type="NCBI Taxonomy" id="1716077"/>
    <lineage>
        <taxon>Bacteria</taxon>
        <taxon>Bacillati</taxon>
        <taxon>Actinomycetota</taxon>
        <taxon>Actinomycetes</taxon>
        <taxon>Propionibacteriales</taxon>
        <taxon>Propionibacteriaceae</taxon>
        <taxon>Microlunatus</taxon>
    </lineage>
</organism>
<evidence type="ECO:0000259" key="8">
    <source>
        <dbReference type="Pfam" id="PF02449"/>
    </source>
</evidence>
<dbReference type="InterPro" id="IPR013738">
    <property type="entry name" value="Beta_galactosidase_Trimer"/>
</dbReference>
<dbReference type="InterPro" id="IPR017853">
    <property type="entry name" value="GH"/>
</dbReference>
<dbReference type="Proteomes" id="UP000613840">
    <property type="component" value="Unassembled WGS sequence"/>
</dbReference>